<name>A0A5D4XUA6_9GAMM</name>
<dbReference type="Gene3D" id="3.40.640.10">
    <property type="entry name" value="Type I PLP-dependent aspartate aminotransferase-like (Major domain)"/>
    <property type="match status" value="1"/>
</dbReference>
<evidence type="ECO:0000256" key="7">
    <source>
        <dbReference type="ARBA" id="ARBA00047715"/>
    </source>
</evidence>
<reference evidence="11 12" key="1">
    <citation type="submission" date="2019-08" db="EMBL/GenBank/DDBJ databases">
        <title>Luteimonas viscosus sp. nov., isolated from soil of a sunflower field.</title>
        <authorList>
            <person name="Jianli Z."/>
            <person name="Ying Z."/>
        </authorList>
    </citation>
    <scope>NUCLEOTIDE SEQUENCE [LARGE SCALE GENOMIC DNA]</scope>
    <source>
        <strain evidence="11 12">XBU10</strain>
    </source>
</reference>
<evidence type="ECO:0000259" key="10">
    <source>
        <dbReference type="Pfam" id="PF00155"/>
    </source>
</evidence>
<dbReference type="AlphaFoldDB" id="A0A5D4XUA6"/>
<keyword evidence="12" id="KW-1185">Reference proteome</keyword>
<keyword evidence="4 8" id="KW-0808">Transferase</keyword>
<proteinExistence type="inferred from homology"/>
<comment type="similarity">
    <text evidence="8">Belongs to the class-II pyridoxal-phosphate-dependent aminotransferase family. BioF subfamily.</text>
</comment>
<comment type="cofactor">
    <cofactor evidence="1 8 9">
        <name>pyridoxal 5'-phosphate</name>
        <dbReference type="ChEBI" id="CHEBI:597326"/>
    </cofactor>
</comment>
<dbReference type="Proteomes" id="UP000324973">
    <property type="component" value="Unassembled WGS sequence"/>
</dbReference>
<evidence type="ECO:0000256" key="3">
    <source>
        <dbReference type="ARBA" id="ARBA00011738"/>
    </source>
</evidence>
<evidence type="ECO:0000256" key="1">
    <source>
        <dbReference type="ARBA" id="ARBA00001933"/>
    </source>
</evidence>
<dbReference type="PANTHER" id="PTHR13693:SF100">
    <property type="entry name" value="8-AMINO-7-OXONONANOATE SYNTHASE"/>
    <property type="match status" value="1"/>
</dbReference>
<feature type="binding site" evidence="8">
    <location>
        <position position="141"/>
    </location>
    <ligand>
        <name>substrate</name>
    </ligand>
</feature>
<dbReference type="OrthoDB" id="9807157at2"/>
<feature type="modified residue" description="N6-(pyridoxal phosphate)lysine" evidence="8 9">
    <location>
        <position position="247"/>
    </location>
</feature>
<dbReference type="HAMAP" id="MF_01693">
    <property type="entry name" value="BioF_aminotrans_2"/>
    <property type="match status" value="1"/>
</dbReference>
<dbReference type="PANTHER" id="PTHR13693">
    <property type="entry name" value="CLASS II AMINOTRANSFERASE/8-AMINO-7-OXONONANOATE SYNTHASE"/>
    <property type="match status" value="1"/>
</dbReference>
<dbReference type="GO" id="GO:0009102">
    <property type="term" value="P:biotin biosynthetic process"/>
    <property type="evidence" value="ECO:0007669"/>
    <property type="project" value="UniProtKB-UniRule"/>
</dbReference>
<comment type="subunit">
    <text evidence="3 8">Homodimer.</text>
</comment>
<feature type="binding site" evidence="8">
    <location>
        <position position="24"/>
    </location>
    <ligand>
        <name>substrate</name>
    </ligand>
</feature>
<evidence type="ECO:0000256" key="2">
    <source>
        <dbReference type="ARBA" id="ARBA00004746"/>
    </source>
</evidence>
<gene>
    <name evidence="8 11" type="primary">bioF</name>
    <name evidence="11" type="ORF">FZO89_09180</name>
</gene>
<protein>
    <recommendedName>
        <fullName evidence="8">8-amino-7-oxononanoate synthase</fullName>
        <shortName evidence="8">AONS</shortName>
        <ecNumber evidence="8">2.3.1.47</ecNumber>
    </recommendedName>
    <alternativeName>
        <fullName evidence="8">7-keto-8-amino-pelargonic acid synthase</fullName>
        <shortName evidence="8">7-KAP synthase</shortName>
        <shortName evidence="8">KAPA synthase</shortName>
    </alternativeName>
    <alternativeName>
        <fullName evidence="8">8-amino-7-ketopelargonate synthase</fullName>
    </alternativeName>
</protein>
<dbReference type="Gene3D" id="3.90.1150.10">
    <property type="entry name" value="Aspartate Aminotransferase, domain 1"/>
    <property type="match status" value="1"/>
</dbReference>
<feature type="binding site" evidence="8">
    <location>
        <position position="187"/>
    </location>
    <ligand>
        <name>pyridoxal 5'-phosphate</name>
        <dbReference type="ChEBI" id="CHEBI:597326"/>
    </ligand>
</feature>
<evidence type="ECO:0000313" key="11">
    <source>
        <dbReference type="EMBL" id="TYT27565.1"/>
    </source>
</evidence>
<accession>A0A5D4XUA6</accession>
<feature type="binding site" evidence="8">
    <location>
        <position position="361"/>
    </location>
    <ligand>
        <name>substrate</name>
    </ligand>
</feature>
<comment type="pathway">
    <text evidence="2 8">Cofactor biosynthesis; biotin biosynthesis.</text>
</comment>
<dbReference type="GO" id="GO:0030170">
    <property type="term" value="F:pyridoxal phosphate binding"/>
    <property type="evidence" value="ECO:0007669"/>
    <property type="project" value="UniProtKB-UniRule"/>
</dbReference>
<evidence type="ECO:0000256" key="9">
    <source>
        <dbReference type="PIRSR" id="PIRSR604723-51"/>
    </source>
</evidence>
<dbReference type="SUPFAM" id="SSF53383">
    <property type="entry name" value="PLP-dependent transferases"/>
    <property type="match status" value="1"/>
</dbReference>
<feature type="binding site" evidence="8">
    <location>
        <position position="244"/>
    </location>
    <ligand>
        <name>pyridoxal 5'-phosphate</name>
        <dbReference type="ChEBI" id="CHEBI:597326"/>
    </ligand>
</feature>
<dbReference type="GO" id="GO:0008710">
    <property type="term" value="F:8-amino-7-oxononanoate synthase activity"/>
    <property type="evidence" value="ECO:0007669"/>
    <property type="project" value="UniProtKB-UniRule"/>
</dbReference>
<feature type="domain" description="Aminotransferase class I/classII large" evidence="10">
    <location>
        <begin position="48"/>
        <end position="389"/>
    </location>
</feature>
<feature type="binding site" evidence="8">
    <location>
        <position position="215"/>
    </location>
    <ligand>
        <name>pyridoxal 5'-phosphate</name>
        <dbReference type="ChEBI" id="CHEBI:597326"/>
    </ligand>
</feature>
<organism evidence="11 12">
    <name type="scientific">Luteimonas viscosa</name>
    <dbReference type="NCBI Taxonomy" id="1132694"/>
    <lineage>
        <taxon>Bacteria</taxon>
        <taxon>Pseudomonadati</taxon>
        <taxon>Pseudomonadota</taxon>
        <taxon>Gammaproteobacteria</taxon>
        <taxon>Lysobacterales</taxon>
        <taxon>Lysobacteraceae</taxon>
        <taxon>Luteimonas</taxon>
    </lineage>
</organism>
<sequence>MERPDLHARVAAQREQRAAQSGLRTRREVLRRDGARCDVVDAQGATRTLLNFCSNDYLGLSQHFAVVGALQDAASREGAGGLGSHLVCGHHAVHGALERELAEWLEVPRVLLLGNGYLGNLAVLQSLLGDDDLCVQDRLNHASLIDAARLAGCRLRRYPHGDVEGALRQLRSMSECAAMVATDGVFSMDGDLAPLRELAIAARVQQALLYVDDAHGVGVLGPEGRGSVAAAGLDASGVPLRLVTLGKALGSYGAAVAGDADLVGHLAETARPHVYTTALPPAQAAASLAAVKLARREHWRRERLVELVQRFRGRAEGHGLQLMPSETPIQPVLCGSNAQALAMSASLERDGYWVAAIRPPTVPEGQARLRIAFTAAHEPAQAEALADALAVARDRAADTGSSRVA</sequence>
<evidence type="ECO:0000256" key="6">
    <source>
        <dbReference type="ARBA" id="ARBA00022898"/>
    </source>
</evidence>
<comment type="function">
    <text evidence="8">Catalyzes the decarboxylative condensation of pimeloyl-[acyl-carrier protein] and L-alanine to produce 8-amino-7-oxononanoate (AON), [acyl-carrier protein], and carbon dioxide.</text>
</comment>
<dbReference type="InterPro" id="IPR015421">
    <property type="entry name" value="PyrdxlP-dep_Trfase_major"/>
</dbReference>
<dbReference type="EMBL" id="VTFT01000001">
    <property type="protein sequence ID" value="TYT27565.1"/>
    <property type="molecule type" value="Genomic_DNA"/>
</dbReference>
<dbReference type="InterPro" id="IPR004839">
    <property type="entry name" value="Aminotransferase_I/II_large"/>
</dbReference>
<dbReference type="InterPro" id="IPR004723">
    <property type="entry name" value="AONS_Archaea/Proteobacteria"/>
</dbReference>
<evidence type="ECO:0000256" key="4">
    <source>
        <dbReference type="ARBA" id="ARBA00022679"/>
    </source>
</evidence>
<dbReference type="NCBIfam" id="TIGR00858">
    <property type="entry name" value="bioF"/>
    <property type="match status" value="1"/>
</dbReference>
<dbReference type="Pfam" id="PF00155">
    <property type="entry name" value="Aminotran_1_2"/>
    <property type="match status" value="1"/>
</dbReference>
<evidence type="ECO:0000256" key="8">
    <source>
        <dbReference type="HAMAP-Rule" id="MF_01693"/>
    </source>
</evidence>
<dbReference type="EC" id="2.3.1.47" evidence="8"/>
<evidence type="ECO:0000313" key="12">
    <source>
        <dbReference type="Proteomes" id="UP000324973"/>
    </source>
</evidence>
<keyword evidence="5 8" id="KW-0093">Biotin biosynthesis</keyword>
<dbReference type="InterPro" id="IPR015424">
    <property type="entry name" value="PyrdxlP-dep_Trfase"/>
</dbReference>
<comment type="catalytic activity">
    <reaction evidence="7 8">
        <text>6-carboxyhexanoyl-[ACP] + L-alanine + H(+) = (8S)-8-amino-7-oxononanoate + holo-[ACP] + CO2</text>
        <dbReference type="Rhea" id="RHEA:42288"/>
        <dbReference type="Rhea" id="RHEA-COMP:9685"/>
        <dbReference type="Rhea" id="RHEA-COMP:9955"/>
        <dbReference type="ChEBI" id="CHEBI:15378"/>
        <dbReference type="ChEBI" id="CHEBI:16526"/>
        <dbReference type="ChEBI" id="CHEBI:57972"/>
        <dbReference type="ChEBI" id="CHEBI:64479"/>
        <dbReference type="ChEBI" id="CHEBI:78846"/>
        <dbReference type="ChEBI" id="CHEBI:149468"/>
        <dbReference type="EC" id="2.3.1.47"/>
    </reaction>
</comment>
<comment type="caution">
    <text evidence="11">The sequence shown here is derived from an EMBL/GenBank/DDBJ whole genome shotgun (WGS) entry which is preliminary data.</text>
</comment>
<evidence type="ECO:0000256" key="5">
    <source>
        <dbReference type="ARBA" id="ARBA00022756"/>
    </source>
</evidence>
<feature type="binding site" evidence="8">
    <location>
        <begin position="116"/>
        <end position="117"/>
    </location>
    <ligand>
        <name>pyridoxal 5'-phosphate</name>
        <dbReference type="ChEBI" id="CHEBI:597326"/>
    </ligand>
</feature>
<dbReference type="InterPro" id="IPR015422">
    <property type="entry name" value="PyrdxlP-dep_Trfase_small"/>
</dbReference>
<dbReference type="InterPro" id="IPR022834">
    <property type="entry name" value="AONS_Proteobacteria"/>
</dbReference>
<dbReference type="InterPro" id="IPR050087">
    <property type="entry name" value="AON_synthase_class-II"/>
</dbReference>
<dbReference type="UniPathway" id="UPA00078"/>
<keyword evidence="6 8" id="KW-0663">Pyridoxal phosphate</keyword>
<keyword evidence="11" id="KW-0012">Acyltransferase</keyword>